<accession>A0A7S2KV33</accession>
<evidence type="ECO:0000313" key="1">
    <source>
        <dbReference type="EMBL" id="CAD9586657.1"/>
    </source>
</evidence>
<gene>
    <name evidence="1" type="ORF">LDAN0321_LOCUS12012</name>
</gene>
<organism evidence="1">
    <name type="scientific">Leptocylindrus danicus</name>
    <dbReference type="NCBI Taxonomy" id="163516"/>
    <lineage>
        <taxon>Eukaryota</taxon>
        <taxon>Sar</taxon>
        <taxon>Stramenopiles</taxon>
        <taxon>Ochrophyta</taxon>
        <taxon>Bacillariophyta</taxon>
        <taxon>Coscinodiscophyceae</taxon>
        <taxon>Chaetocerotophycidae</taxon>
        <taxon>Leptocylindrales</taxon>
        <taxon>Leptocylindraceae</taxon>
        <taxon>Leptocylindrus</taxon>
    </lineage>
</organism>
<proteinExistence type="predicted"/>
<reference evidence="1" key="1">
    <citation type="submission" date="2021-01" db="EMBL/GenBank/DDBJ databases">
        <authorList>
            <person name="Corre E."/>
            <person name="Pelletier E."/>
            <person name="Niang G."/>
            <person name="Scheremetjew M."/>
            <person name="Finn R."/>
            <person name="Kale V."/>
            <person name="Holt S."/>
            <person name="Cochrane G."/>
            <person name="Meng A."/>
            <person name="Brown T."/>
            <person name="Cohen L."/>
        </authorList>
    </citation>
    <scope>NUCLEOTIDE SEQUENCE</scope>
    <source>
        <strain evidence="1">B650</strain>
    </source>
</reference>
<dbReference type="AlphaFoldDB" id="A0A7S2KV33"/>
<name>A0A7S2KV33_9STRA</name>
<protein>
    <submittedName>
        <fullName evidence="1">Uncharacterized protein</fullName>
    </submittedName>
</protein>
<sequence length="119" mass="13221">MPIFVILRVLDPVQHPLNGSVADFITICHGGDSPEVLFIVHVHYSISSESTGCSIIRRTSKVIAGGVCILEVLEEAHFGLSAYFDTYFDFIISTWKRLLLLSVRILHVFGGEFRPGLAF</sequence>
<dbReference type="EMBL" id="HBGY01018788">
    <property type="protein sequence ID" value="CAD9586657.1"/>
    <property type="molecule type" value="Transcribed_RNA"/>
</dbReference>